<dbReference type="Pfam" id="PF02771">
    <property type="entry name" value="Acyl-CoA_dh_N"/>
    <property type="match status" value="1"/>
</dbReference>
<dbReference type="Gene3D" id="1.20.140.10">
    <property type="entry name" value="Butyryl-CoA Dehydrogenase, subunit A, domain 3"/>
    <property type="match status" value="1"/>
</dbReference>
<keyword evidence="10" id="KW-1185">Reference proteome</keyword>
<name>A0A3N2R4N5_9RHOB</name>
<dbReference type="EMBL" id="RDRB01000004">
    <property type="protein sequence ID" value="ROU02343.1"/>
    <property type="molecule type" value="Genomic_DNA"/>
</dbReference>
<comment type="caution">
    <text evidence="9">The sequence shown here is derived from an EMBL/GenBank/DDBJ whole genome shotgun (WGS) entry which is preliminary data.</text>
</comment>
<feature type="domain" description="Acyl-CoA dehydrogenase/oxidase C-terminal" evidence="6">
    <location>
        <begin position="310"/>
        <end position="446"/>
    </location>
</feature>
<dbReference type="InterPro" id="IPR009100">
    <property type="entry name" value="AcylCoA_DH/oxidase_NM_dom_sf"/>
</dbReference>
<feature type="domain" description="Acyl-CoA oxidase/dehydrogenase middle" evidence="7">
    <location>
        <begin position="186"/>
        <end position="289"/>
    </location>
</feature>
<evidence type="ECO:0000256" key="4">
    <source>
        <dbReference type="ARBA" id="ARBA00022827"/>
    </source>
</evidence>
<sequence>MTASYSLVPPCERHSGPRAARCPFRGTVPGPNLPAAGRGAPGAAQGGTMIYADAGQLTEEQRMMRDSCRAFVDDVVTPFIRRNWRQEWDMSPGDRLPPSILEGAEEIGIRTLGIPEEYGGFDLDQGTEVRTFALIAEEVARGDSGLADKLVQNWKVAILLRELAAPETLAEVFPKLRADPQYLMAHALTEPRGASDRWLPYNVPEAAMQTTARQDGDGWVLNGTKHYISNGFDASLYVIYANTDRTKGMLQGTSSFVVPRDTPGLRVTKCNETIGCRYMNNGEIVLEECRLPASALLVRDTALGGAGKYFRAGKIIQAAKNLGVGVACFERTADFVQTHVQGGRILIKHQAVAVRLADMATRIAAVRALVEKASLAVDENRPEMDVLCNMAKVYASEEIMKVAQHMLELHGGHGAMLENGIEKLFRDAAIFLHMDATVDISHMKIVKAMYPDTAGAYAGPEG</sequence>
<protein>
    <recommendedName>
        <fullName evidence="11">Acyl-CoA dehydrogenase</fullName>
    </recommendedName>
</protein>
<organism evidence="9 10">
    <name type="scientific">Histidinibacterium lentulum</name>
    <dbReference type="NCBI Taxonomy" id="2480588"/>
    <lineage>
        <taxon>Bacteria</taxon>
        <taxon>Pseudomonadati</taxon>
        <taxon>Pseudomonadota</taxon>
        <taxon>Alphaproteobacteria</taxon>
        <taxon>Rhodobacterales</taxon>
        <taxon>Paracoccaceae</taxon>
        <taxon>Histidinibacterium</taxon>
    </lineage>
</organism>
<evidence type="ECO:0000256" key="3">
    <source>
        <dbReference type="ARBA" id="ARBA00022630"/>
    </source>
</evidence>
<dbReference type="Gene3D" id="2.40.110.10">
    <property type="entry name" value="Butyryl-CoA Dehydrogenase, subunit A, domain 2"/>
    <property type="match status" value="1"/>
</dbReference>
<dbReference type="Proteomes" id="UP000268016">
    <property type="component" value="Unassembled WGS sequence"/>
</dbReference>
<gene>
    <name evidence="9" type="ORF">EAT49_08325</name>
</gene>
<evidence type="ECO:0000313" key="10">
    <source>
        <dbReference type="Proteomes" id="UP000268016"/>
    </source>
</evidence>
<reference evidence="9 10" key="1">
    <citation type="submission" date="2018-10" db="EMBL/GenBank/DDBJ databases">
        <title>Histidinibacterium lentulum gen. nov., sp. nov., a marine bacterium from the culture broth of Picochlorum sp. 122.</title>
        <authorList>
            <person name="Wang G."/>
        </authorList>
    </citation>
    <scope>NUCLEOTIDE SEQUENCE [LARGE SCALE GENOMIC DNA]</scope>
    <source>
        <strain evidence="9 10">B17</strain>
    </source>
</reference>
<evidence type="ECO:0000256" key="2">
    <source>
        <dbReference type="ARBA" id="ARBA00009347"/>
    </source>
</evidence>
<dbReference type="OrthoDB" id="9775090at2"/>
<evidence type="ECO:0008006" key="11">
    <source>
        <dbReference type="Google" id="ProtNLM"/>
    </source>
</evidence>
<dbReference type="PANTHER" id="PTHR43884">
    <property type="entry name" value="ACYL-COA DEHYDROGENASE"/>
    <property type="match status" value="1"/>
</dbReference>
<dbReference type="AlphaFoldDB" id="A0A3N2R4N5"/>
<evidence type="ECO:0000256" key="5">
    <source>
        <dbReference type="RuleBase" id="RU362125"/>
    </source>
</evidence>
<dbReference type="InterPro" id="IPR037069">
    <property type="entry name" value="AcylCoA_DH/ox_N_sf"/>
</dbReference>
<dbReference type="InterPro" id="IPR009075">
    <property type="entry name" value="AcylCo_DH/oxidase_C"/>
</dbReference>
<dbReference type="InterPro" id="IPR006091">
    <property type="entry name" value="Acyl-CoA_Oxase/DH_mid-dom"/>
</dbReference>
<dbReference type="PANTHER" id="PTHR43884:SF12">
    <property type="entry name" value="ISOVALERYL-COA DEHYDROGENASE, MITOCHONDRIAL-RELATED"/>
    <property type="match status" value="1"/>
</dbReference>
<proteinExistence type="inferred from homology"/>
<evidence type="ECO:0000259" key="7">
    <source>
        <dbReference type="Pfam" id="PF02770"/>
    </source>
</evidence>
<keyword evidence="3 5" id="KW-0285">Flavoprotein</keyword>
<accession>A0A3N2R4N5</accession>
<dbReference type="InterPro" id="IPR013786">
    <property type="entry name" value="AcylCoA_DH/ox_N"/>
</dbReference>
<dbReference type="Pfam" id="PF02770">
    <property type="entry name" value="Acyl-CoA_dh_M"/>
    <property type="match status" value="1"/>
</dbReference>
<comment type="cofactor">
    <cofactor evidence="1 5">
        <name>FAD</name>
        <dbReference type="ChEBI" id="CHEBI:57692"/>
    </cofactor>
</comment>
<feature type="domain" description="Acyl-CoA dehydrogenase/oxidase N-terminal" evidence="8">
    <location>
        <begin position="58"/>
        <end position="175"/>
    </location>
</feature>
<comment type="similarity">
    <text evidence="2 5">Belongs to the acyl-CoA dehydrogenase family.</text>
</comment>
<dbReference type="SUPFAM" id="SSF56645">
    <property type="entry name" value="Acyl-CoA dehydrogenase NM domain-like"/>
    <property type="match status" value="1"/>
</dbReference>
<evidence type="ECO:0000313" key="9">
    <source>
        <dbReference type="EMBL" id="ROU02343.1"/>
    </source>
</evidence>
<evidence type="ECO:0000259" key="6">
    <source>
        <dbReference type="Pfam" id="PF00441"/>
    </source>
</evidence>
<dbReference type="GO" id="GO:0033539">
    <property type="term" value="P:fatty acid beta-oxidation using acyl-CoA dehydrogenase"/>
    <property type="evidence" value="ECO:0007669"/>
    <property type="project" value="TreeGrafter"/>
</dbReference>
<keyword evidence="4 5" id="KW-0274">FAD</keyword>
<dbReference type="InterPro" id="IPR036250">
    <property type="entry name" value="AcylCo_DH-like_C"/>
</dbReference>
<keyword evidence="5" id="KW-0560">Oxidoreductase</keyword>
<evidence type="ECO:0000259" key="8">
    <source>
        <dbReference type="Pfam" id="PF02771"/>
    </source>
</evidence>
<dbReference type="Gene3D" id="1.10.540.10">
    <property type="entry name" value="Acyl-CoA dehydrogenase/oxidase, N-terminal domain"/>
    <property type="match status" value="1"/>
</dbReference>
<dbReference type="SUPFAM" id="SSF47203">
    <property type="entry name" value="Acyl-CoA dehydrogenase C-terminal domain-like"/>
    <property type="match status" value="1"/>
</dbReference>
<evidence type="ECO:0000256" key="1">
    <source>
        <dbReference type="ARBA" id="ARBA00001974"/>
    </source>
</evidence>
<dbReference type="GO" id="GO:0050660">
    <property type="term" value="F:flavin adenine dinucleotide binding"/>
    <property type="evidence" value="ECO:0007669"/>
    <property type="project" value="InterPro"/>
</dbReference>
<dbReference type="GO" id="GO:0046359">
    <property type="term" value="P:butyrate catabolic process"/>
    <property type="evidence" value="ECO:0007669"/>
    <property type="project" value="TreeGrafter"/>
</dbReference>
<dbReference type="Pfam" id="PF00441">
    <property type="entry name" value="Acyl-CoA_dh_1"/>
    <property type="match status" value="1"/>
</dbReference>
<dbReference type="GO" id="GO:0003995">
    <property type="term" value="F:acyl-CoA dehydrogenase activity"/>
    <property type="evidence" value="ECO:0007669"/>
    <property type="project" value="TreeGrafter"/>
</dbReference>
<dbReference type="InterPro" id="IPR046373">
    <property type="entry name" value="Acyl-CoA_Oxase/DH_mid-dom_sf"/>
</dbReference>